<dbReference type="Pfam" id="PF13966">
    <property type="entry name" value="zf-RVT"/>
    <property type="match status" value="1"/>
</dbReference>
<keyword evidence="2" id="KW-0548">Nucleotidyltransferase</keyword>
<comment type="caution">
    <text evidence="2">The sequence shown here is derived from an EMBL/GenBank/DDBJ whole genome shotgun (WGS) entry which is preliminary data.</text>
</comment>
<dbReference type="OrthoDB" id="1736633at2759"/>
<accession>A0A2U1MNG9</accession>
<reference evidence="2 3" key="1">
    <citation type="journal article" date="2018" name="Mol. Plant">
        <title>The genome of Artemisia annua provides insight into the evolution of Asteraceae family and artemisinin biosynthesis.</title>
        <authorList>
            <person name="Shen Q."/>
            <person name="Zhang L."/>
            <person name="Liao Z."/>
            <person name="Wang S."/>
            <person name="Yan T."/>
            <person name="Shi P."/>
            <person name="Liu M."/>
            <person name="Fu X."/>
            <person name="Pan Q."/>
            <person name="Wang Y."/>
            <person name="Lv Z."/>
            <person name="Lu X."/>
            <person name="Zhang F."/>
            <person name="Jiang W."/>
            <person name="Ma Y."/>
            <person name="Chen M."/>
            <person name="Hao X."/>
            <person name="Li L."/>
            <person name="Tang Y."/>
            <person name="Lv G."/>
            <person name="Zhou Y."/>
            <person name="Sun X."/>
            <person name="Brodelius P.E."/>
            <person name="Rose J.K.C."/>
            <person name="Tang K."/>
        </authorList>
    </citation>
    <scope>NUCLEOTIDE SEQUENCE [LARGE SCALE GENOMIC DNA]</scope>
    <source>
        <strain evidence="3">cv. Huhao1</strain>
        <tissue evidence="2">Leaf</tissue>
    </source>
</reference>
<feature type="domain" description="Reverse transcriptase zinc-binding" evidence="1">
    <location>
        <begin position="126"/>
        <end position="211"/>
    </location>
</feature>
<name>A0A2U1MNG9_ARTAN</name>
<dbReference type="AlphaFoldDB" id="A0A2U1MNG9"/>
<evidence type="ECO:0000259" key="1">
    <source>
        <dbReference type="Pfam" id="PF13966"/>
    </source>
</evidence>
<keyword evidence="2" id="KW-0695">RNA-directed DNA polymerase</keyword>
<dbReference type="InterPro" id="IPR026960">
    <property type="entry name" value="RVT-Znf"/>
</dbReference>
<proteinExistence type="predicted"/>
<protein>
    <submittedName>
        <fullName evidence="2">Reverse transcriptase domain, Reverse transcriptase zinc-binding domain protein</fullName>
    </submittedName>
</protein>
<organism evidence="2 3">
    <name type="scientific">Artemisia annua</name>
    <name type="common">Sweet wormwood</name>
    <dbReference type="NCBI Taxonomy" id="35608"/>
    <lineage>
        <taxon>Eukaryota</taxon>
        <taxon>Viridiplantae</taxon>
        <taxon>Streptophyta</taxon>
        <taxon>Embryophyta</taxon>
        <taxon>Tracheophyta</taxon>
        <taxon>Spermatophyta</taxon>
        <taxon>Magnoliopsida</taxon>
        <taxon>eudicotyledons</taxon>
        <taxon>Gunneridae</taxon>
        <taxon>Pentapetalae</taxon>
        <taxon>asterids</taxon>
        <taxon>campanulids</taxon>
        <taxon>Asterales</taxon>
        <taxon>Asteraceae</taxon>
        <taxon>Asteroideae</taxon>
        <taxon>Anthemideae</taxon>
        <taxon>Artemisiinae</taxon>
        <taxon>Artemisia</taxon>
    </lineage>
</organism>
<dbReference type="PANTHER" id="PTHR36617:SF15">
    <property type="entry name" value="REVERSE TRANSCRIPTASE ZINC-BINDING DOMAIN-CONTAINING PROTEIN"/>
    <property type="match status" value="1"/>
</dbReference>
<dbReference type="EMBL" id="PKPP01004782">
    <property type="protein sequence ID" value="PWA62799.1"/>
    <property type="molecule type" value="Genomic_DNA"/>
</dbReference>
<evidence type="ECO:0000313" key="3">
    <source>
        <dbReference type="Proteomes" id="UP000245207"/>
    </source>
</evidence>
<gene>
    <name evidence="2" type="ORF">CTI12_AA361950</name>
</gene>
<dbReference type="PANTHER" id="PTHR36617">
    <property type="entry name" value="PROTEIN, PUTATIVE-RELATED"/>
    <property type="match status" value="1"/>
</dbReference>
<sequence>MVGVWKTIATINSHLALFNVSLEKVITGLVGNGSSIRFWVDTWIDGSPLRETYPDLYKLERHKGCFINERCTGRGRFTQWEWNWVRPPSSHNELFELQNLITQVIHLSLSASNDTWEWKYDTSGFFTTKSMKSLLQSTTYGPTHWKFPWNHLAPLKVNIFGWRLEMNRIPTRDQLLSRNITLTSAQCPLCNSHDESAPHLFLQCDFANSLWLFLLSWCNIYITKPSSLRELFEIHTTTHLGSTKSSLFNLVILAYCWIIWKLRNECIFKNKTPSFRFAAKEIKSGEEMCSDDRN</sequence>
<keyword evidence="3" id="KW-1185">Reference proteome</keyword>
<dbReference type="Proteomes" id="UP000245207">
    <property type="component" value="Unassembled WGS sequence"/>
</dbReference>
<dbReference type="GO" id="GO:0003964">
    <property type="term" value="F:RNA-directed DNA polymerase activity"/>
    <property type="evidence" value="ECO:0007669"/>
    <property type="project" value="UniProtKB-KW"/>
</dbReference>
<dbReference type="STRING" id="35608.A0A2U1MNG9"/>
<keyword evidence="2" id="KW-0808">Transferase</keyword>
<evidence type="ECO:0000313" key="2">
    <source>
        <dbReference type="EMBL" id="PWA62799.1"/>
    </source>
</evidence>